<dbReference type="EMBL" id="BSSV01000005">
    <property type="protein sequence ID" value="GLX86049.1"/>
    <property type="molecule type" value="Genomic_DNA"/>
</dbReference>
<comment type="subcellular location">
    <subcellularLocation>
        <location evidence="1">Cell membrane</location>
        <topology evidence="1">Peripheral membrane protein</topology>
        <orientation evidence="1">Cytoplasmic side</orientation>
    </subcellularLocation>
</comment>
<organism evidence="2 3">
    <name type="scientific">Thalassotalea loyana</name>
    <dbReference type="NCBI Taxonomy" id="280483"/>
    <lineage>
        <taxon>Bacteria</taxon>
        <taxon>Pseudomonadati</taxon>
        <taxon>Pseudomonadota</taxon>
        <taxon>Gammaproteobacteria</taxon>
        <taxon>Alteromonadales</taxon>
        <taxon>Colwelliaceae</taxon>
        <taxon>Thalassotalea</taxon>
    </lineage>
</organism>
<comment type="caution">
    <text evidence="2">The sequence shown here is derived from an EMBL/GenBank/DDBJ whole genome shotgun (WGS) entry which is preliminary data.</text>
</comment>
<comment type="function">
    <text evidence="1">Could be involved in insertion of integral membrane proteins into the membrane.</text>
</comment>
<dbReference type="InterPro" id="IPR002696">
    <property type="entry name" value="Membr_insert_effic_factor_YidD"/>
</dbReference>
<keyword evidence="1" id="KW-0472">Membrane</keyword>
<dbReference type="PANTHER" id="PTHR33383">
    <property type="entry name" value="MEMBRANE PROTEIN INSERTION EFFICIENCY FACTOR-RELATED"/>
    <property type="match status" value="1"/>
</dbReference>
<evidence type="ECO:0000313" key="3">
    <source>
        <dbReference type="Proteomes" id="UP001157134"/>
    </source>
</evidence>
<dbReference type="RefSeq" id="WP_284298712.1">
    <property type="nucleotide sequence ID" value="NZ_BSSV01000005.1"/>
</dbReference>
<dbReference type="HAMAP" id="MF_00386">
    <property type="entry name" value="UPF0161_YidD"/>
    <property type="match status" value="1"/>
</dbReference>
<keyword evidence="3" id="KW-1185">Reference proteome</keyword>
<gene>
    <name evidence="2" type="primary">yidD</name>
    <name evidence="2" type="ORF">tloyanaT_23020</name>
</gene>
<reference evidence="2 3" key="1">
    <citation type="submission" date="2023-03" db="EMBL/GenBank/DDBJ databases">
        <title>Thalassotalea loyana LMG 22536T draft genome sequence.</title>
        <authorList>
            <person name="Sawabe T."/>
        </authorList>
    </citation>
    <scope>NUCLEOTIDE SEQUENCE [LARGE SCALE GENOMIC DNA]</scope>
    <source>
        <strain evidence="2 3">LMG 22536</strain>
    </source>
</reference>
<proteinExistence type="inferred from homology"/>
<protein>
    <recommendedName>
        <fullName evidence="1">Putative membrane protein insertion efficiency factor</fullName>
    </recommendedName>
</protein>
<name>A0ABQ6HET7_9GAMM</name>
<evidence type="ECO:0000256" key="1">
    <source>
        <dbReference type="HAMAP-Rule" id="MF_00386"/>
    </source>
</evidence>
<keyword evidence="1" id="KW-1003">Cell membrane</keyword>
<evidence type="ECO:0000313" key="2">
    <source>
        <dbReference type="EMBL" id="GLX86049.1"/>
    </source>
</evidence>
<dbReference type="SMART" id="SM01234">
    <property type="entry name" value="Haemolytic"/>
    <property type="match status" value="1"/>
</dbReference>
<dbReference type="Proteomes" id="UP001157134">
    <property type="component" value="Unassembled WGS sequence"/>
</dbReference>
<accession>A0ABQ6HET7</accession>
<dbReference type="Pfam" id="PF01809">
    <property type="entry name" value="YidD"/>
    <property type="match status" value="1"/>
</dbReference>
<comment type="similarity">
    <text evidence="1">Belongs to the UPF0161 family.</text>
</comment>
<dbReference type="PANTHER" id="PTHR33383:SF1">
    <property type="entry name" value="MEMBRANE PROTEIN INSERTION EFFICIENCY FACTOR-RELATED"/>
    <property type="match status" value="1"/>
</dbReference>
<sequence length="85" mass="9584">MAQNRPSIGQKIAIYLIKGYQNFISPMLGPNKCRFHPTCSFYAIEAINRFGLLKGGWLASKRILKCHPLNEGGEDPVPQKPKEKK</sequence>
<dbReference type="NCBIfam" id="TIGR00278">
    <property type="entry name" value="membrane protein insertion efficiency factor YidD"/>
    <property type="match status" value="1"/>
</dbReference>